<dbReference type="EMBL" id="SWJQ01001618">
    <property type="protein sequence ID" value="TRZ07814.1"/>
    <property type="molecule type" value="Genomic_DNA"/>
</dbReference>
<protein>
    <submittedName>
        <fullName evidence="6">Uncharacterized protein</fullName>
    </submittedName>
</protein>
<comment type="caution">
    <text evidence="6">The sequence shown here is derived from an EMBL/GenBank/DDBJ whole genome shotgun (WGS) entry which is preliminary data.</text>
</comment>
<evidence type="ECO:0000313" key="6">
    <source>
        <dbReference type="EMBL" id="TRZ07814.1"/>
    </source>
</evidence>
<evidence type="ECO:0000256" key="5">
    <source>
        <dbReference type="ARBA" id="ARBA00023180"/>
    </source>
</evidence>
<keyword evidence="2" id="KW-0812">Transmembrane</keyword>
<reference evidence="6" key="1">
    <citation type="submission" date="2019-04" db="EMBL/GenBank/DDBJ databases">
        <title>Genome assembly of Zosterops borbonicus 15179.</title>
        <authorList>
            <person name="Leroy T."/>
            <person name="Anselmetti Y."/>
            <person name="Tilak M.-K."/>
            <person name="Nabholz B."/>
        </authorList>
    </citation>
    <scope>NUCLEOTIDE SEQUENCE</scope>
    <source>
        <strain evidence="6">HGM_15179</strain>
        <tissue evidence="6">Muscle</tissue>
    </source>
</reference>
<gene>
    <name evidence="6" type="ORF">HGM15179_019290</name>
</gene>
<keyword evidence="7" id="KW-1185">Reference proteome</keyword>
<evidence type="ECO:0000313" key="7">
    <source>
        <dbReference type="Proteomes" id="UP000796761"/>
    </source>
</evidence>
<dbReference type="GO" id="GO:0001937">
    <property type="term" value="P:negative regulation of endothelial cell proliferation"/>
    <property type="evidence" value="ECO:0007669"/>
    <property type="project" value="TreeGrafter"/>
</dbReference>
<sequence length="112" mass="13337">NIWTLPVSPELTNLEEAEEDPELLIDNQSWLDRGSEHELEDTQVGPKRWARQLTEEDLPVSNYCHCANCYCWCVCEPLLGYYPYPYCYQGRRVICHIIMPCNWWIVRMLDRV</sequence>
<evidence type="ECO:0000256" key="3">
    <source>
        <dbReference type="ARBA" id="ARBA00022989"/>
    </source>
</evidence>
<keyword evidence="5" id="KW-0325">Glycoprotein</keyword>
<dbReference type="PANTHER" id="PTHR14064:SF3">
    <property type="entry name" value="TENOMODULIN"/>
    <property type="match status" value="1"/>
</dbReference>
<feature type="non-terminal residue" evidence="6">
    <location>
        <position position="1"/>
    </location>
</feature>
<organism evidence="6 7">
    <name type="scientific">Zosterops borbonicus</name>
    <dbReference type="NCBI Taxonomy" id="364589"/>
    <lineage>
        <taxon>Eukaryota</taxon>
        <taxon>Metazoa</taxon>
        <taxon>Chordata</taxon>
        <taxon>Craniata</taxon>
        <taxon>Vertebrata</taxon>
        <taxon>Euteleostomi</taxon>
        <taxon>Archelosauria</taxon>
        <taxon>Archosauria</taxon>
        <taxon>Dinosauria</taxon>
        <taxon>Saurischia</taxon>
        <taxon>Theropoda</taxon>
        <taxon>Coelurosauria</taxon>
        <taxon>Aves</taxon>
        <taxon>Neognathae</taxon>
        <taxon>Neoaves</taxon>
        <taxon>Telluraves</taxon>
        <taxon>Australaves</taxon>
        <taxon>Passeriformes</taxon>
        <taxon>Sylvioidea</taxon>
        <taxon>Zosteropidae</taxon>
        <taxon>Zosterops</taxon>
    </lineage>
</organism>
<dbReference type="InterPro" id="IPR043405">
    <property type="entry name" value="Chondromodulin/Tenomodulin"/>
</dbReference>
<comment type="subcellular location">
    <subcellularLocation>
        <location evidence="1">Membrane</location>
        <topology evidence="1">Single-pass membrane protein</topology>
    </subcellularLocation>
</comment>
<accession>A0A8K1D8F6</accession>
<evidence type="ECO:0000256" key="1">
    <source>
        <dbReference type="ARBA" id="ARBA00004167"/>
    </source>
</evidence>
<proteinExistence type="predicted"/>
<name>A0A8K1D8F6_9PASS</name>
<dbReference type="GO" id="GO:0016525">
    <property type="term" value="P:negative regulation of angiogenesis"/>
    <property type="evidence" value="ECO:0007669"/>
    <property type="project" value="TreeGrafter"/>
</dbReference>
<dbReference type="PANTHER" id="PTHR14064">
    <property type="entry name" value="CHONDROMODULIN-RELATED"/>
    <property type="match status" value="1"/>
</dbReference>
<dbReference type="OrthoDB" id="5985282at2759"/>
<dbReference type="GO" id="GO:0016020">
    <property type="term" value="C:membrane"/>
    <property type="evidence" value="ECO:0007669"/>
    <property type="project" value="UniProtKB-SubCell"/>
</dbReference>
<dbReference type="Proteomes" id="UP000796761">
    <property type="component" value="Unassembled WGS sequence"/>
</dbReference>
<keyword evidence="3" id="KW-1133">Transmembrane helix</keyword>
<keyword evidence="4" id="KW-0472">Membrane</keyword>
<dbReference type="AlphaFoldDB" id="A0A8K1D8F6"/>
<evidence type="ECO:0000256" key="2">
    <source>
        <dbReference type="ARBA" id="ARBA00022692"/>
    </source>
</evidence>
<evidence type="ECO:0000256" key="4">
    <source>
        <dbReference type="ARBA" id="ARBA00023136"/>
    </source>
</evidence>